<dbReference type="PIRSF" id="PIRSF009160">
    <property type="entry name" value="UCP009160"/>
    <property type="match status" value="1"/>
</dbReference>
<feature type="transmembrane region" description="Helical" evidence="2">
    <location>
        <begin position="66"/>
        <end position="86"/>
    </location>
</feature>
<feature type="transmembrane region" description="Helical" evidence="2">
    <location>
        <begin position="219"/>
        <end position="238"/>
    </location>
</feature>
<feature type="transmembrane region" description="Helical" evidence="2">
    <location>
        <begin position="127"/>
        <end position="148"/>
    </location>
</feature>
<keyword evidence="2" id="KW-1133">Transmembrane helix</keyword>
<accession>A0A6J6V2N0</accession>
<gene>
    <name evidence="3" type="ORF">UFOPK2872_00799</name>
</gene>
<feature type="transmembrane region" description="Helical" evidence="2">
    <location>
        <begin position="187"/>
        <end position="213"/>
    </location>
</feature>
<reference evidence="3" key="1">
    <citation type="submission" date="2020-05" db="EMBL/GenBank/DDBJ databases">
        <authorList>
            <person name="Chiriac C."/>
            <person name="Salcher M."/>
            <person name="Ghai R."/>
            <person name="Kavagutti S V."/>
        </authorList>
    </citation>
    <scope>NUCLEOTIDE SEQUENCE</scope>
</reference>
<protein>
    <submittedName>
        <fullName evidence="3">Unannotated protein</fullName>
    </submittedName>
</protein>
<sequence>MPYYRGMANPLLNEKAFSKAVEKSPDQAGWGAPSGRTATAPGTWNPPITDGPSTPMTSGATMTANGAMSATMLLMALLIASATYGWTTVQPLEVGGAVAFPGWAMAAMLVGLGCAFGVMFKPTLARFLAPVYALAQGAVVGAISKVFNLQYPGIVLQAVGATIGVFVVMLVLYRTGVLRVTDKFRRIIIGATLGLMVFYLFSFVAGFFGANLIPSGSSAMSIGFSVLVAGLAAMNLALDFDFIDKAEAAGAPKHMEWFAAFGIMVTLVWLYMEILRLLSKLRDR</sequence>
<dbReference type="EMBL" id="CAEZZM010000090">
    <property type="protein sequence ID" value="CAB4765329.1"/>
    <property type="molecule type" value="Genomic_DNA"/>
</dbReference>
<feature type="transmembrane region" description="Helical" evidence="2">
    <location>
        <begin position="154"/>
        <end position="175"/>
    </location>
</feature>
<evidence type="ECO:0000313" key="3">
    <source>
        <dbReference type="EMBL" id="CAB4765329.1"/>
    </source>
</evidence>
<proteinExistence type="predicted"/>
<dbReference type="PANTHER" id="PTHR41282">
    <property type="entry name" value="CONSERVED TRANSMEMBRANE PROTEIN-RELATED"/>
    <property type="match status" value="1"/>
</dbReference>
<dbReference type="AlphaFoldDB" id="A0A6J6V2N0"/>
<feature type="region of interest" description="Disordered" evidence="1">
    <location>
        <begin position="23"/>
        <end position="46"/>
    </location>
</feature>
<organism evidence="3">
    <name type="scientific">freshwater metagenome</name>
    <dbReference type="NCBI Taxonomy" id="449393"/>
    <lineage>
        <taxon>unclassified sequences</taxon>
        <taxon>metagenomes</taxon>
        <taxon>ecological metagenomes</taxon>
    </lineage>
</organism>
<keyword evidence="2" id="KW-0472">Membrane</keyword>
<keyword evidence="2" id="KW-0812">Transmembrane</keyword>
<evidence type="ECO:0000256" key="2">
    <source>
        <dbReference type="SAM" id="Phobius"/>
    </source>
</evidence>
<dbReference type="Pfam" id="PF12811">
    <property type="entry name" value="BaxI_1"/>
    <property type="match status" value="1"/>
</dbReference>
<feature type="transmembrane region" description="Helical" evidence="2">
    <location>
        <begin position="98"/>
        <end position="120"/>
    </location>
</feature>
<dbReference type="InterPro" id="IPR010539">
    <property type="entry name" value="BaxI_1-like"/>
</dbReference>
<feature type="transmembrane region" description="Helical" evidence="2">
    <location>
        <begin position="258"/>
        <end position="278"/>
    </location>
</feature>
<name>A0A6J6V2N0_9ZZZZ</name>
<dbReference type="PANTHER" id="PTHR41282:SF1">
    <property type="entry name" value="CONSERVED TRANSMEMBRANE PROTEIN-RELATED"/>
    <property type="match status" value="1"/>
</dbReference>
<evidence type="ECO:0000256" key="1">
    <source>
        <dbReference type="SAM" id="MobiDB-lite"/>
    </source>
</evidence>